<dbReference type="PROSITE" id="PS51194">
    <property type="entry name" value="HELICASE_CTER"/>
    <property type="match status" value="1"/>
</dbReference>
<dbReference type="SMART" id="SM00490">
    <property type="entry name" value="HELICc"/>
    <property type="match status" value="1"/>
</dbReference>
<evidence type="ECO:0000259" key="13">
    <source>
        <dbReference type="PROSITE" id="PS51194"/>
    </source>
</evidence>
<evidence type="ECO:0000256" key="6">
    <source>
        <dbReference type="ARBA" id="ARBA00022806"/>
    </source>
</evidence>
<dbReference type="PANTHER" id="PTHR18934:SF109">
    <property type="entry name" value="ATP-DEPENDENT RNA HELICASE DHX15 HOMOLOG"/>
    <property type="match status" value="1"/>
</dbReference>
<keyword evidence="6" id="KW-0347">Helicase</keyword>
<evidence type="ECO:0000313" key="14">
    <source>
        <dbReference type="EMBL" id="GIQ86361.1"/>
    </source>
</evidence>
<protein>
    <recommendedName>
        <fullName evidence="2">RNA helicase</fullName>
        <ecNumber evidence="2">3.6.4.13</ecNumber>
    </recommendedName>
</protein>
<feature type="coiled-coil region" evidence="10">
    <location>
        <begin position="730"/>
        <end position="767"/>
    </location>
</feature>
<dbReference type="EC" id="3.6.4.13" evidence="2"/>
<keyword evidence="4" id="KW-0547">Nucleotide-binding</keyword>
<dbReference type="Pfam" id="PF00271">
    <property type="entry name" value="Helicase_C"/>
    <property type="match status" value="1"/>
</dbReference>
<dbReference type="Gene3D" id="3.40.50.300">
    <property type="entry name" value="P-loop containing nucleotide triphosphate hydrolases"/>
    <property type="match status" value="2"/>
</dbReference>
<keyword evidence="7" id="KW-0067">ATP-binding</keyword>
<dbReference type="EMBL" id="BDIP01002483">
    <property type="protein sequence ID" value="GIQ86361.1"/>
    <property type="molecule type" value="Genomic_DNA"/>
</dbReference>
<feature type="region of interest" description="Disordered" evidence="11">
    <location>
        <begin position="792"/>
        <end position="817"/>
    </location>
</feature>
<dbReference type="InterPro" id="IPR027417">
    <property type="entry name" value="P-loop_NTPase"/>
</dbReference>
<evidence type="ECO:0000256" key="2">
    <source>
        <dbReference type="ARBA" id="ARBA00012552"/>
    </source>
</evidence>
<feature type="compositionally biased region" description="Pro residues" evidence="11">
    <location>
        <begin position="951"/>
        <end position="967"/>
    </location>
</feature>
<dbReference type="GO" id="GO:0003724">
    <property type="term" value="F:RNA helicase activity"/>
    <property type="evidence" value="ECO:0007669"/>
    <property type="project" value="UniProtKB-EC"/>
</dbReference>
<dbReference type="InterPro" id="IPR011545">
    <property type="entry name" value="DEAD/DEAH_box_helicase_dom"/>
</dbReference>
<dbReference type="GO" id="GO:0003723">
    <property type="term" value="F:RNA binding"/>
    <property type="evidence" value="ECO:0007669"/>
    <property type="project" value="TreeGrafter"/>
</dbReference>
<evidence type="ECO:0000256" key="8">
    <source>
        <dbReference type="ARBA" id="ARBA00023187"/>
    </source>
</evidence>
<keyword evidence="3" id="KW-0507">mRNA processing</keyword>
<evidence type="ECO:0000256" key="9">
    <source>
        <dbReference type="ARBA" id="ARBA00047984"/>
    </source>
</evidence>
<dbReference type="GO" id="GO:0016787">
    <property type="term" value="F:hydrolase activity"/>
    <property type="evidence" value="ECO:0007669"/>
    <property type="project" value="UniProtKB-KW"/>
</dbReference>
<evidence type="ECO:0000256" key="11">
    <source>
        <dbReference type="SAM" id="MobiDB-lite"/>
    </source>
</evidence>
<dbReference type="Proteomes" id="UP000265618">
    <property type="component" value="Unassembled WGS sequence"/>
</dbReference>
<dbReference type="PROSITE" id="PS51192">
    <property type="entry name" value="HELICASE_ATP_BIND_1"/>
    <property type="match status" value="1"/>
</dbReference>
<dbReference type="InterPro" id="IPR014001">
    <property type="entry name" value="Helicase_ATP-bd"/>
</dbReference>
<dbReference type="AlphaFoldDB" id="A0A9K3D1J2"/>
<evidence type="ECO:0000256" key="1">
    <source>
        <dbReference type="ARBA" id="ARBA00008792"/>
    </source>
</evidence>
<keyword evidence="15" id="KW-1185">Reference proteome</keyword>
<dbReference type="GO" id="GO:0006397">
    <property type="term" value="P:mRNA processing"/>
    <property type="evidence" value="ECO:0007669"/>
    <property type="project" value="UniProtKB-KW"/>
</dbReference>
<dbReference type="Pfam" id="PF21010">
    <property type="entry name" value="HA2_C"/>
    <property type="match status" value="1"/>
</dbReference>
<dbReference type="Gene3D" id="1.20.120.1080">
    <property type="match status" value="1"/>
</dbReference>
<proteinExistence type="inferred from homology"/>
<reference evidence="14 15" key="1">
    <citation type="journal article" date="2018" name="PLoS ONE">
        <title>The draft genome of Kipferlia bialata reveals reductive genome evolution in fornicate parasites.</title>
        <authorList>
            <person name="Tanifuji G."/>
            <person name="Takabayashi S."/>
            <person name="Kume K."/>
            <person name="Takagi M."/>
            <person name="Nakayama T."/>
            <person name="Kamikawa R."/>
            <person name="Inagaki Y."/>
            <person name="Hashimoto T."/>
        </authorList>
    </citation>
    <scope>NUCLEOTIDE SEQUENCE [LARGE SCALE GENOMIC DNA]</scope>
    <source>
        <strain evidence="14">NY0173</strain>
    </source>
</reference>
<dbReference type="GO" id="GO:0005524">
    <property type="term" value="F:ATP binding"/>
    <property type="evidence" value="ECO:0007669"/>
    <property type="project" value="UniProtKB-KW"/>
</dbReference>
<gene>
    <name evidence="14" type="ORF">KIPB_008203</name>
</gene>
<dbReference type="SUPFAM" id="SSF52540">
    <property type="entry name" value="P-loop containing nucleoside triphosphate hydrolases"/>
    <property type="match status" value="1"/>
</dbReference>
<feature type="compositionally biased region" description="Polar residues" evidence="11">
    <location>
        <begin position="1077"/>
        <end position="1087"/>
    </location>
</feature>
<dbReference type="FunFam" id="3.40.50.300:FF:000578">
    <property type="entry name" value="probable ATP-dependent RNA helicase DHX35"/>
    <property type="match status" value="1"/>
</dbReference>
<accession>A0A9K3D1J2</accession>
<keyword evidence="10" id="KW-0175">Coiled coil</keyword>
<feature type="non-terminal residue" evidence="14">
    <location>
        <position position="1087"/>
    </location>
</feature>
<feature type="domain" description="Helicase C-terminal" evidence="13">
    <location>
        <begin position="213"/>
        <end position="400"/>
    </location>
</feature>
<comment type="similarity">
    <text evidence="1">Belongs to the DEAD box helicase family. DEAH subfamily.</text>
</comment>
<evidence type="ECO:0000259" key="12">
    <source>
        <dbReference type="PROSITE" id="PS51192"/>
    </source>
</evidence>
<evidence type="ECO:0000256" key="3">
    <source>
        <dbReference type="ARBA" id="ARBA00022664"/>
    </source>
</evidence>
<feature type="non-terminal residue" evidence="14">
    <location>
        <position position="1"/>
    </location>
</feature>
<dbReference type="InterPro" id="IPR001650">
    <property type="entry name" value="Helicase_C-like"/>
</dbReference>
<dbReference type="SMART" id="SM00847">
    <property type="entry name" value="HA2"/>
    <property type="match status" value="1"/>
</dbReference>
<dbReference type="CDD" id="cd18791">
    <property type="entry name" value="SF2_C_RHA"/>
    <property type="match status" value="1"/>
</dbReference>
<dbReference type="OrthoDB" id="10253254at2759"/>
<feature type="compositionally biased region" description="Low complexity" evidence="11">
    <location>
        <begin position="896"/>
        <end position="925"/>
    </location>
</feature>
<organism evidence="14 15">
    <name type="scientific">Kipferlia bialata</name>
    <dbReference type="NCBI Taxonomy" id="797122"/>
    <lineage>
        <taxon>Eukaryota</taxon>
        <taxon>Metamonada</taxon>
        <taxon>Carpediemonas-like organisms</taxon>
        <taxon>Kipferlia</taxon>
    </lineage>
</organism>
<name>A0A9K3D1J2_9EUKA</name>
<keyword evidence="8" id="KW-0508">mRNA splicing</keyword>
<comment type="caution">
    <text evidence="14">The sequence shown here is derived from an EMBL/GenBank/DDBJ whole genome shotgun (WGS) entry which is preliminary data.</text>
</comment>
<dbReference type="FunFam" id="3.40.50.300:FF:000145">
    <property type="entry name" value="probable ATP-dependent RNA helicase DHX40"/>
    <property type="match status" value="1"/>
</dbReference>
<dbReference type="GO" id="GO:0008380">
    <property type="term" value="P:RNA splicing"/>
    <property type="evidence" value="ECO:0007669"/>
    <property type="project" value="UniProtKB-KW"/>
</dbReference>
<feature type="domain" description="Helicase ATP-binding" evidence="12">
    <location>
        <begin position="27"/>
        <end position="189"/>
    </location>
</feature>
<sequence>FSYSQNYHMVKKQTESLPVHNFRAAFMEAFEKYPVIVMEGQTGSGKTTQIPQWVVEEGIKGVACTQPRRVAASSVSRRVAEEMDVQLGTAVGYSVRFDLCATPDTSLVYMTDGMLLRECVTDPLLKKYKCIILDEVHERTLATDILLGCLQNIIKKRMKDGFRVIVMSATLNVEKYQRFFSNFGAPLISVPGRMYKVEVVHEKKACPDYVKESVKKAMRIHMYEEPGDILIFLTGQREIENCCSDIARAAHEEDPEEEKGPLIVVPLYGSLPPADQQRAFMRAHELARGRKNAHLARKIVISTNIAETSLTIDGVVYVIDSGFQKMSVYRHEEHSSSLSVHPISKAAAKQRMGRAGRTRAGKCYRLYTEAAMEEEMMDFSPPELQRSDIASVVLQLYALGITNPLTFAFLDPPHPDLLELALMRLMSLGGTELTGSENPEDAIMLTPLGKRMASLPLSPEYARAVLLSDKYRCTASVLSVVSLLSVPRLFLTPQRKQDFEKAENAKTEFTHDSGDHGTFLNVFNAFTETRKLLGDDECRFWCGERYLSYRSLIEAGRVRDQLSDICARQGIIDQDLLKKDEDVVPLMLQAMCNGLFDNIAVKHDSQAGIGGWVTTRGCDVRLHPSTVLPRGNTPPGTFVLYDNYMVSSSSNSERPERVDYIITASELNPTKLLESTPPTTLVVEEMEMSNPFRHELAAVYRMSKKTGVIRAPLCSHEEAANGDAVVENKRRAEQRERARVQAKIQDIAREKEEMIQREKQIAEHMARMAEWEKMKEAGGGKVDAATFMAMRQKNRPPPPAHAPGTVPLPEEPQPPMNMQHPGMMSMPMMPVAPDMQAQYQQFRQHGVMMAPAMPQIPMPQFNPQMGVGMNPKQMQYNMMLQQQQAQQAQMMQAQQQMYQQPGMQGQYPQGQPMQGQPMQGQGQAYPQPPQQETPATEVASDVKPFLRAPPSLRPPPTLRAPPPPAPKRVPDAQPADDNDDMWAQGAPASTGPVAPPRAQAPQSGVVEGQAQPYTQAQPMGQYQQPQMGQMGQMGQPPMGQMGQQGMYQQRQPMPQMGQMGYPQQMQQQYPPQPYQGSHVSSGRNIMQ</sequence>
<feature type="region of interest" description="Disordered" evidence="11">
    <location>
        <begin position="896"/>
        <end position="1087"/>
    </location>
</feature>
<evidence type="ECO:0000256" key="10">
    <source>
        <dbReference type="SAM" id="Coils"/>
    </source>
</evidence>
<dbReference type="InterPro" id="IPR007502">
    <property type="entry name" value="Helicase-assoc_dom"/>
</dbReference>
<evidence type="ECO:0000313" key="15">
    <source>
        <dbReference type="Proteomes" id="UP000265618"/>
    </source>
</evidence>
<feature type="compositionally biased region" description="Low complexity" evidence="11">
    <location>
        <begin position="1017"/>
        <end position="1069"/>
    </location>
</feature>
<evidence type="ECO:0000256" key="7">
    <source>
        <dbReference type="ARBA" id="ARBA00022840"/>
    </source>
</evidence>
<evidence type="ECO:0000256" key="4">
    <source>
        <dbReference type="ARBA" id="ARBA00022741"/>
    </source>
</evidence>
<dbReference type="Pfam" id="PF00270">
    <property type="entry name" value="DEAD"/>
    <property type="match status" value="1"/>
</dbReference>
<dbReference type="SMART" id="SM00487">
    <property type="entry name" value="DEXDc"/>
    <property type="match status" value="1"/>
</dbReference>
<evidence type="ECO:0000256" key="5">
    <source>
        <dbReference type="ARBA" id="ARBA00022801"/>
    </source>
</evidence>
<dbReference type="PANTHER" id="PTHR18934">
    <property type="entry name" value="ATP-DEPENDENT RNA HELICASE"/>
    <property type="match status" value="1"/>
</dbReference>
<comment type="catalytic activity">
    <reaction evidence="9">
        <text>ATP + H2O = ADP + phosphate + H(+)</text>
        <dbReference type="Rhea" id="RHEA:13065"/>
        <dbReference type="ChEBI" id="CHEBI:15377"/>
        <dbReference type="ChEBI" id="CHEBI:15378"/>
        <dbReference type="ChEBI" id="CHEBI:30616"/>
        <dbReference type="ChEBI" id="CHEBI:43474"/>
        <dbReference type="ChEBI" id="CHEBI:456216"/>
        <dbReference type="EC" id="3.6.4.13"/>
    </reaction>
</comment>
<keyword evidence="5" id="KW-0378">Hydrolase</keyword>